<dbReference type="InterPro" id="IPR010131">
    <property type="entry name" value="MdtP/NodT-like"/>
</dbReference>
<evidence type="ECO:0000313" key="4">
    <source>
        <dbReference type="Proteomes" id="UP001225378"/>
    </source>
</evidence>
<comment type="similarity">
    <text evidence="1">Belongs to the outer membrane factor (OMF) (TC 1.B.17) family.</text>
</comment>
<dbReference type="Pfam" id="PF02321">
    <property type="entry name" value="OEP"/>
    <property type="match status" value="2"/>
</dbReference>
<dbReference type="InterPro" id="IPR003423">
    <property type="entry name" value="OMP_efflux"/>
</dbReference>
<dbReference type="PANTHER" id="PTHR30203:SF24">
    <property type="entry name" value="BLR4935 PROTEIN"/>
    <property type="match status" value="1"/>
</dbReference>
<dbReference type="Proteomes" id="UP001225378">
    <property type="component" value="Chromosome"/>
</dbReference>
<name>A0AAU7NYF5_9GAMM</name>
<dbReference type="GO" id="GO:0015562">
    <property type="term" value="F:efflux transmembrane transporter activity"/>
    <property type="evidence" value="ECO:0007669"/>
    <property type="project" value="InterPro"/>
</dbReference>
<sequence>MLLMVAISSSRASEQPVVTLESAITIALQNNPDLAQMQARAQALMAIPSQVGSLPDPVVSFNTLNLPVDTFDTRQENMTQIQLGISQTIPFPGKLALREQAASFEAAAALQSVTEARWWLQKKVRNTWWQIFYLDHALQIVDSNLTLLRQFIQIARTKYEVGEGLQQDVLLAQLELSKLLDQQLKLNGLRRNTVAQLNTLLDRPSNLPVALPNRLAEKLPKLIAETVLYQMAEEFRALLAAKRETINAAQSRLDLAKKDYFPDLNVGAAYGIRDRMLDGAERADFLSMKLSMTVPIFIASKQAKAVDQRTSELMRQKYALRDEWNHVRGQISQGVSDYQRAKDQVILFKTGIIPQARQTVASMLAGYQVNKLDFLNLVQSQITLFNYEMQYWNAFAEANQSLAQLTAAVGKEEIYE</sequence>
<evidence type="ECO:0000313" key="3">
    <source>
        <dbReference type="EMBL" id="XBS22013.1"/>
    </source>
</evidence>
<evidence type="ECO:0000256" key="2">
    <source>
        <dbReference type="SAM" id="Coils"/>
    </source>
</evidence>
<keyword evidence="2" id="KW-0175">Coiled coil</keyword>
<dbReference type="RefSeq" id="WP_305909016.1">
    <property type="nucleotide sequence ID" value="NZ_CP157743.1"/>
</dbReference>
<dbReference type="SUPFAM" id="SSF56954">
    <property type="entry name" value="Outer membrane efflux proteins (OEP)"/>
    <property type="match status" value="1"/>
</dbReference>
<feature type="coiled-coil region" evidence="2">
    <location>
        <begin position="232"/>
        <end position="259"/>
    </location>
</feature>
<accession>A0AAU7NYF5</accession>
<organism evidence="3 4">
    <name type="scientific">Methylomarinum roseum</name>
    <dbReference type="NCBI Taxonomy" id="3067653"/>
    <lineage>
        <taxon>Bacteria</taxon>
        <taxon>Pseudomonadati</taxon>
        <taxon>Pseudomonadota</taxon>
        <taxon>Gammaproteobacteria</taxon>
        <taxon>Methylococcales</taxon>
        <taxon>Methylococcaceae</taxon>
        <taxon>Methylomarinum</taxon>
    </lineage>
</organism>
<dbReference type="PANTHER" id="PTHR30203">
    <property type="entry name" value="OUTER MEMBRANE CATION EFFLUX PROTEIN"/>
    <property type="match status" value="1"/>
</dbReference>
<dbReference type="EMBL" id="CP157743">
    <property type="protein sequence ID" value="XBS22013.1"/>
    <property type="molecule type" value="Genomic_DNA"/>
</dbReference>
<dbReference type="AlphaFoldDB" id="A0AAU7NYF5"/>
<gene>
    <name evidence="3" type="ORF">Q9L42_007785</name>
</gene>
<reference evidence="3 4" key="1">
    <citation type="journal article" date="2024" name="Microbiology">
        <title>Methylomarinum rosea sp. nov., a novel halophilic methanotrophic bacterium from the hypersaline Lake Elton.</title>
        <authorList>
            <person name="Suleimanov R.Z."/>
            <person name="Oshkin I.Y."/>
            <person name="Danilova O.V."/>
            <person name="Suzina N.E."/>
            <person name="Dedysh S.N."/>
        </authorList>
    </citation>
    <scope>NUCLEOTIDE SEQUENCE [LARGE SCALE GENOMIC DNA]</scope>
    <source>
        <strain evidence="3 4">Ch1-1</strain>
    </source>
</reference>
<dbReference type="KEGG" id="mech:Q9L42_007785"/>
<dbReference type="Gene3D" id="1.20.1600.10">
    <property type="entry name" value="Outer membrane efflux proteins (OEP)"/>
    <property type="match status" value="1"/>
</dbReference>
<proteinExistence type="inferred from homology"/>
<keyword evidence="4" id="KW-1185">Reference proteome</keyword>
<evidence type="ECO:0000256" key="1">
    <source>
        <dbReference type="ARBA" id="ARBA00007613"/>
    </source>
</evidence>
<protein>
    <submittedName>
        <fullName evidence="3">TolC family protein</fullName>
    </submittedName>
</protein>